<gene>
    <name evidence="11" type="primary">Pfn3</name>
    <name evidence="11" type="ORF">GTO95_0007033</name>
</gene>
<organism evidence="11 12">
    <name type="scientific">Atractosteus spatula</name>
    <name type="common">Alligator gar</name>
    <name type="synonym">Lepisosteus spatula</name>
    <dbReference type="NCBI Taxonomy" id="7917"/>
    <lineage>
        <taxon>Eukaryota</taxon>
        <taxon>Metazoa</taxon>
        <taxon>Chordata</taxon>
        <taxon>Craniata</taxon>
        <taxon>Vertebrata</taxon>
        <taxon>Euteleostomi</taxon>
        <taxon>Actinopterygii</taxon>
        <taxon>Neopterygii</taxon>
        <taxon>Holostei</taxon>
        <taxon>Semionotiformes</taxon>
        <taxon>Lepisosteidae</taxon>
        <taxon>Atractosteus</taxon>
    </lineage>
</organism>
<accession>A0A8J7PAE4</accession>
<evidence type="ECO:0000256" key="3">
    <source>
        <dbReference type="ARBA" id="ARBA00010058"/>
    </source>
</evidence>
<comment type="similarity">
    <text evidence="3 10">Belongs to the profilin family.</text>
</comment>
<dbReference type="GO" id="GO:0030833">
    <property type="term" value="P:regulation of actin filament polymerization"/>
    <property type="evidence" value="ECO:0007669"/>
    <property type="project" value="TreeGrafter"/>
</dbReference>
<dbReference type="CDD" id="cd00148">
    <property type="entry name" value="PROF"/>
    <property type="match status" value="1"/>
</dbReference>
<dbReference type="GO" id="GO:0032233">
    <property type="term" value="P:positive regulation of actin filament bundle assembly"/>
    <property type="evidence" value="ECO:0007669"/>
    <property type="project" value="TreeGrafter"/>
</dbReference>
<dbReference type="EMBL" id="JAAWVO010078121">
    <property type="protein sequence ID" value="MBN3325971.1"/>
    <property type="molecule type" value="Genomic_DNA"/>
</dbReference>
<dbReference type="GO" id="GO:0005634">
    <property type="term" value="C:nucleus"/>
    <property type="evidence" value="ECO:0007669"/>
    <property type="project" value="UniProtKB-SubCell"/>
</dbReference>
<dbReference type="GO" id="GO:0030036">
    <property type="term" value="P:actin cytoskeleton organization"/>
    <property type="evidence" value="ECO:0007669"/>
    <property type="project" value="InterPro"/>
</dbReference>
<dbReference type="InterPro" id="IPR048278">
    <property type="entry name" value="PFN"/>
</dbReference>
<evidence type="ECO:0000256" key="6">
    <source>
        <dbReference type="ARBA" id="ARBA00023203"/>
    </source>
</evidence>
<comment type="caution">
    <text evidence="11">The sequence shown here is derived from an EMBL/GenBank/DDBJ whole genome shotgun (WGS) entry which is preliminary data.</text>
</comment>
<keyword evidence="7" id="KW-0206">Cytoskeleton</keyword>
<dbReference type="Gene3D" id="3.30.450.30">
    <property type="entry name" value="Dynein light chain 2a, cytoplasmic"/>
    <property type="match status" value="1"/>
</dbReference>
<reference evidence="11" key="1">
    <citation type="journal article" date="2021" name="Cell">
        <title>Tracing the genetic footprints of vertebrate landing in non-teleost ray-finned fishes.</title>
        <authorList>
            <person name="Bi X."/>
            <person name="Wang K."/>
            <person name="Yang L."/>
            <person name="Pan H."/>
            <person name="Jiang H."/>
            <person name="Wei Q."/>
            <person name="Fang M."/>
            <person name="Yu H."/>
            <person name="Zhu C."/>
            <person name="Cai Y."/>
            <person name="He Y."/>
            <person name="Gan X."/>
            <person name="Zeng H."/>
            <person name="Yu D."/>
            <person name="Zhu Y."/>
            <person name="Jiang H."/>
            <person name="Qiu Q."/>
            <person name="Yang H."/>
            <person name="Zhang Y.E."/>
            <person name="Wang W."/>
            <person name="Zhu M."/>
            <person name="He S."/>
            <person name="Zhang G."/>
        </authorList>
    </citation>
    <scope>NUCLEOTIDE SEQUENCE</scope>
    <source>
        <strain evidence="11">Allg_001</strain>
    </source>
</reference>
<comment type="subunit">
    <text evidence="9">Interacts with ACTRT3.</text>
</comment>
<evidence type="ECO:0000256" key="1">
    <source>
        <dbReference type="ARBA" id="ARBA00004123"/>
    </source>
</evidence>
<evidence type="ECO:0000256" key="5">
    <source>
        <dbReference type="ARBA" id="ARBA00023121"/>
    </source>
</evidence>
<evidence type="ECO:0000313" key="12">
    <source>
        <dbReference type="Proteomes" id="UP000736164"/>
    </source>
</evidence>
<keyword evidence="8" id="KW-0539">Nucleus</keyword>
<feature type="non-terminal residue" evidence="11">
    <location>
        <position position="137"/>
    </location>
</feature>
<dbReference type="GO" id="GO:0008289">
    <property type="term" value="F:lipid binding"/>
    <property type="evidence" value="ECO:0007669"/>
    <property type="project" value="UniProtKB-KW"/>
</dbReference>
<evidence type="ECO:0000256" key="2">
    <source>
        <dbReference type="ARBA" id="ARBA00004245"/>
    </source>
</evidence>
<dbReference type="GO" id="GO:0005856">
    <property type="term" value="C:cytoskeleton"/>
    <property type="evidence" value="ECO:0007669"/>
    <property type="project" value="UniProtKB-SubCell"/>
</dbReference>
<dbReference type="PRINTS" id="PR01639">
    <property type="entry name" value="PROFILINMAML"/>
</dbReference>
<dbReference type="GO" id="GO:0003779">
    <property type="term" value="F:actin binding"/>
    <property type="evidence" value="ECO:0007669"/>
    <property type="project" value="UniProtKB-KW"/>
</dbReference>
<dbReference type="GO" id="GO:0005737">
    <property type="term" value="C:cytoplasm"/>
    <property type="evidence" value="ECO:0007669"/>
    <property type="project" value="TreeGrafter"/>
</dbReference>
<dbReference type="InterPro" id="IPR005455">
    <property type="entry name" value="PFN_euk"/>
</dbReference>
<dbReference type="Pfam" id="PF00235">
    <property type="entry name" value="Profilin"/>
    <property type="match status" value="1"/>
</dbReference>
<dbReference type="PANTHER" id="PTHR13936:SF2">
    <property type="entry name" value="PROFILIN-3"/>
    <property type="match status" value="1"/>
</dbReference>
<evidence type="ECO:0000256" key="4">
    <source>
        <dbReference type="ARBA" id="ARBA00022490"/>
    </source>
</evidence>
<dbReference type="SUPFAM" id="SSF55770">
    <property type="entry name" value="Profilin (actin-binding protein)"/>
    <property type="match status" value="1"/>
</dbReference>
<keyword evidence="6 10" id="KW-0009">Actin-binding</keyword>
<protein>
    <recommendedName>
        <fullName evidence="10">Profilin</fullName>
    </recommendedName>
</protein>
<keyword evidence="5" id="KW-0446">Lipid-binding</keyword>
<evidence type="ECO:0000256" key="8">
    <source>
        <dbReference type="ARBA" id="ARBA00023242"/>
    </source>
</evidence>
<dbReference type="PANTHER" id="PTHR13936">
    <property type="entry name" value="PROFILIN"/>
    <property type="match status" value="1"/>
</dbReference>
<dbReference type="InterPro" id="IPR036140">
    <property type="entry name" value="PFN_sf"/>
</dbReference>
<dbReference type="AlphaFoldDB" id="A0A8J7PAE4"/>
<proteinExistence type="inferred from homology"/>
<evidence type="ECO:0000313" key="11">
    <source>
        <dbReference type="EMBL" id="MBN3325971.1"/>
    </source>
</evidence>
<dbReference type="FunFam" id="3.30.450.30:FF:000010">
    <property type="entry name" value="Profilin"/>
    <property type="match status" value="1"/>
</dbReference>
<evidence type="ECO:0000256" key="10">
    <source>
        <dbReference type="RuleBase" id="RU003909"/>
    </source>
</evidence>
<feature type="non-terminal residue" evidence="11">
    <location>
        <position position="1"/>
    </location>
</feature>
<dbReference type="InterPro" id="IPR005454">
    <property type="entry name" value="Profilin1/2/3_vertebrate"/>
</dbReference>
<keyword evidence="4" id="KW-0963">Cytoplasm</keyword>
<comment type="subcellular location">
    <subcellularLocation>
        <location evidence="2">Cytoplasm</location>
        <location evidence="2">Cytoskeleton</location>
    </subcellularLocation>
    <subcellularLocation>
        <location evidence="1">Nucleus</location>
    </subcellularLocation>
</comment>
<name>A0A8J7PAE4_ATRSP</name>
<sequence>MGEWKDYVAALLKEETVEDAAVVGCSESKAVWASRPGGVLAAVSPQEVEILMGNDRTSFLRTGITIGGKKASVIRDYLMIDEDSAMDIRTKGDEGKSIAVGRTAKALVFLMGKRGVHGGLLNKKVHDIVKYLKERGI</sequence>
<keyword evidence="12" id="KW-1185">Reference proteome</keyword>
<dbReference type="Proteomes" id="UP000736164">
    <property type="component" value="Unassembled WGS sequence"/>
</dbReference>
<evidence type="ECO:0000256" key="9">
    <source>
        <dbReference type="ARBA" id="ARBA00062875"/>
    </source>
</evidence>
<evidence type="ECO:0000256" key="7">
    <source>
        <dbReference type="ARBA" id="ARBA00023212"/>
    </source>
</evidence>
<dbReference type="SMART" id="SM00392">
    <property type="entry name" value="PROF"/>
    <property type="match status" value="1"/>
</dbReference>